<dbReference type="STRING" id="2025994.A0A2T2ZZA8"/>
<sequence>MARRQRVGQDHPQDTEASAHEAHADESSRPPQFWDRLSSIPLVKVALRELDRRSSTYTRTPAAVATTAVSGFSPTKRLPQLPLQITTGESVALARFARHGGPDLRALRGYPSIAPSPSQNQAPGSTRITRSRGRGQTATRRGRPRKASKNSRRLLTSSPVSTSMSVVASSSRASQSTTTTYTEKTRSSGPYDTAFAQQLKDMHIWPIDYCYPDGQDPPPPDNLHELQAMLRYSRASLPPQDNGNDGAAAAAASASACAIPNNLYQKFRQAHMLAKSKELISAILGLIEDKSLCLSTSTVRRGSVKPSNLDPIKVGAYYLVPGNPDRIYRARPEQLNVAISRELETRFLPTTAHNIVSPNFVVHVQGPKGSTEVANLLAVYNGAIAARAMESLSLYGAAMDCKEAISTTPQKTAFFT</sequence>
<dbReference type="EMBL" id="KZ678545">
    <property type="protein sequence ID" value="PSR80049.1"/>
    <property type="molecule type" value="Genomic_DNA"/>
</dbReference>
<feature type="compositionally biased region" description="Basic and acidic residues" evidence="1">
    <location>
        <begin position="7"/>
        <end position="28"/>
    </location>
</feature>
<reference evidence="2 3" key="1">
    <citation type="journal article" date="2018" name="Mycol. Prog.">
        <title>Coniella lustricola, a new species from submerged detritus.</title>
        <authorList>
            <person name="Raudabaugh D.B."/>
            <person name="Iturriaga T."/>
            <person name="Carver A."/>
            <person name="Mondo S."/>
            <person name="Pangilinan J."/>
            <person name="Lipzen A."/>
            <person name="He G."/>
            <person name="Amirebrahimi M."/>
            <person name="Grigoriev I.V."/>
            <person name="Miller A.N."/>
        </authorList>
    </citation>
    <scope>NUCLEOTIDE SEQUENCE [LARGE SCALE GENOMIC DNA]</scope>
    <source>
        <strain evidence="2 3">B22-T-1</strain>
    </source>
</reference>
<dbReference type="Proteomes" id="UP000241462">
    <property type="component" value="Unassembled WGS sequence"/>
</dbReference>
<proteinExistence type="predicted"/>
<feature type="region of interest" description="Disordered" evidence="1">
    <location>
        <begin position="106"/>
        <end position="189"/>
    </location>
</feature>
<dbReference type="OrthoDB" id="5336565at2759"/>
<evidence type="ECO:0000313" key="2">
    <source>
        <dbReference type="EMBL" id="PSR80049.1"/>
    </source>
</evidence>
<keyword evidence="3" id="KW-1185">Reference proteome</keyword>
<accession>A0A2T2ZZA8</accession>
<organism evidence="2 3">
    <name type="scientific">Coniella lustricola</name>
    <dbReference type="NCBI Taxonomy" id="2025994"/>
    <lineage>
        <taxon>Eukaryota</taxon>
        <taxon>Fungi</taxon>
        <taxon>Dikarya</taxon>
        <taxon>Ascomycota</taxon>
        <taxon>Pezizomycotina</taxon>
        <taxon>Sordariomycetes</taxon>
        <taxon>Sordariomycetidae</taxon>
        <taxon>Diaporthales</taxon>
        <taxon>Schizoparmaceae</taxon>
        <taxon>Coniella</taxon>
    </lineage>
</organism>
<gene>
    <name evidence="2" type="ORF">BD289DRAFT_77417</name>
</gene>
<evidence type="ECO:0000313" key="3">
    <source>
        <dbReference type="Proteomes" id="UP000241462"/>
    </source>
</evidence>
<feature type="compositionally biased region" description="Low complexity" evidence="1">
    <location>
        <begin position="124"/>
        <end position="139"/>
    </location>
</feature>
<dbReference type="AlphaFoldDB" id="A0A2T2ZZA8"/>
<feature type="compositionally biased region" description="Low complexity" evidence="1">
    <location>
        <begin position="156"/>
        <end position="182"/>
    </location>
</feature>
<name>A0A2T2ZZA8_9PEZI</name>
<protein>
    <submittedName>
        <fullName evidence="2">Uncharacterized protein</fullName>
    </submittedName>
</protein>
<dbReference type="InParanoid" id="A0A2T2ZZA8"/>
<evidence type="ECO:0000256" key="1">
    <source>
        <dbReference type="SAM" id="MobiDB-lite"/>
    </source>
</evidence>
<feature type="compositionally biased region" description="Basic residues" evidence="1">
    <location>
        <begin position="140"/>
        <end position="152"/>
    </location>
</feature>
<feature type="region of interest" description="Disordered" evidence="1">
    <location>
        <begin position="1"/>
        <end position="35"/>
    </location>
</feature>